<evidence type="ECO:0000313" key="1">
    <source>
        <dbReference type="EMBL" id="KXS20814.1"/>
    </source>
</evidence>
<keyword evidence="2" id="KW-1185">Reference proteome</keyword>
<protein>
    <submittedName>
        <fullName evidence="1">Uncharacterized protein</fullName>
    </submittedName>
</protein>
<accession>A0A139AVT9</accession>
<proteinExistence type="predicted"/>
<sequence length="70" mass="8220">MTLGSAWSFRWGGTSRCATTLRARQILSQRNLFLVTVHFCGRARFSCYSIYFWYNNRDLAQNFLQLSSLM</sequence>
<dbReference type="Proteomes" id="UP000070544">
    <property type="component" value="Unassembled WGS sequence"/>
</dbReference>
<gene>
    <name evidence="1" type="ORF">M427DRAFT_51771</name>
</gene>
<dbReference type="EMBL" id="KQ965734">
    <property type="protein sequence ID" value="KXS20814.1"/>
    <property type="molecule type" value="Genomic_DNA"/>
</dbReference>
<reference evidence="1 2" key="1">
    <citation type="journal article" date="2015" name="Genome Biol. Evol.">
        <title>Phylogenomic analyses indicate that early fungi evolved digesting cell walls of algal ancestors of land plants.</title>
        <authorList>
            <person name="Chang Y."/>
            <person name="Wang S."/>
            <person name="Sekimoto S."/>
            <person name="Aerts A.L."/>
            <person name="Choi C."/>
            <person name="Clum A."/>
            <person name="LaButti K.M."/>
            <person name="Lindquist E.A."/>
            <person name="Yee Ngan C."/>
            <person name="Ohm R.A."/>
            <person name="Salamov A.A."/>
            <person name="Grigoriev I.V."/>
            <person name="Spatafora J.W."/>
            <person name="Berbee M.L."/>
        </authorList>
    </citation>
    <scope>NUCLEOTIDE SEQUENCE [LARGE SCALE GENOMIC DNA]</scope>
    <source>
        <strain evidence="1 2">JEL478</strain>
    </source>
</reference>
<evidence type="ECO:0000313" key="2">
    <source>
        <dbReference type="Proteomes" id="UP000070544"/>
    </source>
</evidence>
<organism evidence="1 2">
    <name type="scientific">Gonapodya prolifera (strain JEL478)</name>
    <name type="common">Monoblepharis prolifera</name>
    <dbReference type="NCBI Taxonomy" id="1344416"/>
    <lineage>
        <taxon>Eukaryota</taxon>
        <taxon>Fungi</taxon>
        <taxon>Fungi incertae sedis</taxon>
        <taxon>Chytridiomycota</taxon>
        <taxon>Chytridiomycota incertae sedis</taxon>
        <taxon>Monoblepharidomycetes</taxon>
        <taxon>Monoblepharidales</taxon>
        <taxon>Gonapodyaceae</taxon>
        <taxon>Gonapodya</taxon>
    </lineage>
</organism>
<name>A0A139AVT9_GONPJ</name>
<dbReference type="AlphaFoldDB" id="A0A139AVT9"/>